<dbReference type="AlphaFoldDB" id="A0A0F9AQJ0"/>
<dbReference type="InterPro" id="IPR029063">
    <property type="entry name" value="SAM-dependent_MTases_sf"/>
</dbReference>
<sequence length="219" mass="25454">NGIITLEFPHLMRLVAENQFDTIYHEHFSYFSFTAVKRILSHHGLKIFDLDELSTHGGSLRVYACHEEDQSKVTADHVENLLEREKSCGFNDLQIYLAFDEKVKKIKQTILAFLNKLKNMEKSIAGYGAPAKGNTLLNYCGIRTDLIDYTVDRSPHKQEHFLPGSHIPIYHPDRIMETKPDYVVILPWNLKDEIMQQMAHIRDWNGRFLTLIPEVKVYP</sequence>
<accession>A0A0F9AQJ0</accession>
<evidence type="ECO:0000313" key="2">
    <source>
        <dbReference type="EMBL" id="KKL11839.1"/>
    </source>
</evidence>
<feature type="domain" description="C-methyltransferase" evidence="1">
    <location>
        <begin position="55"/>
        <end position="213"/>
    </location>
</feature>
<protein>
    <recommendedName>
        <fullName evidence="1">C-methyltransferase domain-containing protein</fullName>
    </recommendedName>
</protein>
<evidence type="ECO:0000259" key="1">
    <source>
        <dbReference type="Pfam" id="PF08484"/>
    </source>
</evidence>
<dbReference type="Pfam" id="PF08484">
    <property type="entry name" value="Methyltransf_14"/>
    <property type="match status" value="1"/>
</dbReference>
<dbReference type="Gene3D" id="3.40.50.150">
    <property type="entry name" value="Vaccinia Virus protein VP39"/>
    <property type="match status" value="1"/>
</dbReference>
<gene>
    <name evidence="2" type="ORF">LCGC14_2541780</name>
</gene>
<dbReference type="Gene3D" id="6.10.250.3100">
    <property type="match status" value="1"/>
</dbReference>
<feature type="non-terminal residue" evidence="2">
    <location>
        <position position="1"/>
    </location>
</feature>
<organism evidence="2">
    <name type="scientific">marine sediment metagenome</name>
    <dbReference type="NCBI Taxonomy" id="412755"/>
    <lineage>
        <taxon>unclassified sequences</taxon>
        <taxon>metagenomes</taxon>
        <taxon>ecological metagenomes</taxon>
    </lineage>
</organism>
<dbReference type="InterPro" id="IPR013691">
    <property type="entry name" value="MeTrfase_14"/>
</dbReference>
<name>A0A0F9AQJ0_9ZZZZ</name>
<dbReference type="EMBL" id="LAZR01041497">
    <property type="protein sequence ID" value="KKL11839.1"/>
    <property type="molecule type" value="Genomic_DNA"/>
</dbReference>
<reference evidence="2" key="1">
    <citation type="journal article" date="2015" name="Nature">
        <title>Complex archaea that bridge the gap between prokaryotes and eukaryotes.</title>
        <authorList>
            <person name="Spang A."/>
            <person name="Saw J.H."/>
            <person name="Jorgensen S.L."/>
            <person name="Zaremba-Niedzwiedzka K."/>
            <person name="Martijn J."/>
            <person name="Lind A.E."/>
            <person name="van Eijk R."/>
            <person name="Schleper C."/>
            <person name="Guy L."/>
            <person name="Ettema T.J."/>
        </authorList>
    </citation>
    <scope>NUCLEOTIDE SEQUENCE</scope>
</reference>
<dbReference type="Gene3D" id="3.40.50.720">
    <property type="entry name" value="NAD(P)-binding Rossmann-like Domain"/>
    <property type="match status" value="1"/>
</dbReference>
<proteinExistence type="predicted"/>
<comment type="caution">
    <text evidence="2">The sequence shown here is derived from an EMBL/GenBank/DDBJ whole genome shotgun (WGS) entry which is preliminary data.</text>
</comment>